<dbReference type="InterPro" id="IPR001584">
    <property type="entry name" value="Integrase_cat-core"/>
</dbReference>
<dbReference type="AlphaFoldDB" id="A0A100JYY8"/>
<dbReference type="PROSITE" id="PS50994">
    <property type="entry name" value="INTEGRASE"/>
    <property type="match status" value="1"/>
</dbReference>
<dbReference type="InterPro" id="IPR015378">
    <property type="entry name" value="Transposase-like_Mu_C"/>
</dbReference>
<dbReference type="Proteomes" id="UP000067448">
    <property type="component" value="Unassembled WGS sequence"/>
</dbReference>
<dbReference type="RefSeq" id="WP_059085127.1">
    <property type="nucleotide sequence ID" value="NZ_BCMM01000097.1"/>
</dbReference>
<proteinExistence type="predicted"/>
<reference evidence="3 4" key="2">
    <citation type="journal article" date="2016" name="Genome Announc.">
        <title>Draft Genome Sequences of Streptomyces scabiei S58, Streptomyces turgidiscabies T45, and Streptomyces acidiscabies a10, the Pathogens of Potato Common Scab, Isolated in Japan.</title>
        <authorList>
            <person name="Tomihama T."/>
            <person name="Nishi Y."/>
            <person name="Sakai M."/>
            <person name="Ikenaga M."/>
            <person name="Okubo T."/>
            <person name="Ikeda S."/>
        </authorList>
    </citation>
    <scope>NUCLEOTIDE SEQUENCE [LARGE SCALE GENOMIC DNA]</scope>
    <source>
        <strain evidence="3 4">S58</strain>
    </source>
</reference>
<evidence type="ECO:0000256" key="1">
    <source>
        <dbReference type="SAM" id="MobiDB-lite"/>
    </source>
</evidence>
<evidence type="ECO:0000259" key="2">
    <source>
        <dbReference type="PROSITE" id="PS50994"/>
    </source>
</evidence>
<dbReference type="GO" id="GO:0015074">
    <property type="term" value="P:DNA integration"/>
    <property type="evidence" value="ECO:0007669"/>
    <property type="project" value="InterPro"/>
</dbReference>
<feature type="domain" description="Integrase catalytic" evidence="2">
    <location>
        <begin position="266"/>
        <end position="495"/>
    </location>
</feature>
<comment type="caution">
    <text evidence="3">The sequence shown here is derived from an EMBL/GenBank/DDBJ whole genome shotgun (WGS) entry which is preliminary data.</text>
</comment>
<evidence type="ECO:0000313" key="3">
    <source>
        <dbReference type="EMBL" id="GAQ68246.1"/>
    </source>
</evidence>
<protein>
    <submittedName>
        <fullName evidence="3">Integrase core domain protein</fullName>
    </submittedName>
</protein>
<dbReference type="OrthoDB" id="52928at2"/>
<feature type="compositionally biased region" description="Acidic residues" evidence="1">
    <location>
        <begin position="662"/>
        <end position="671"/>
    </location>
</feature>
<evidence type="ECO:0000313" key="4">
    <source>
        <dbReference type="Proteomes" id="UP000067448"/>
    </source>
</evidence>
<accession>A0A100JYY8</accession>
<feature type="region of interest" description="Disordered" evidence="1">
    <location>
        <begin position="646"/>
        <end position="692"/>
    </location>
</feature>
<feature type="compositionally biased region" description="Low complexity" evidence="1">
    <location>
        <begin position="646"/>
        <end position="659"/>
    </location>
</feature>
<dbReference type="Gene3D" id="3.30.420.10">
    <property type="entry name" value="Ribonuclease H-like superfamily/Ribonuclease H"/>
    <property type="match status" value="1"/>
</dbReference>
<dbReference type="InterPro" id="IPR012337">
    <property type="entry name" value="RNaseH-like_sf"/>
</dbReference>
<dbReference type="Pfam" id="PF09299">
    <property type="entry name" value="Mu-transpos_C"/>
    <property type="match status" value="1"/>
</dbReference>
<organism evidence="3 4">
    <name type="scientific">Streptomyces scabiei</name>
    <dbReference type="NCBI Taxonomy" id="1930"/>
    <lineage>
        <taxon>Bacteria</taxon>
        <taxon>Bacillati</taxon>
        <taxon>Actinomycetota</taxon>
        <taxon>Actinomycetes</taxon>
        <taxon>Kitasatosporales</taxon>
        <taxon>Streptomycetaceae</taxon>
        <taxon>Streptomyces</taxon>
    </lineage>
</organism>
<dbReference type="GO" id="GO:0003676">
    <property type="term" value="F:nucleic acid binding"/>
    <property type="evidence" value="ECO:0007669"/>
    <property type="project" value="InterPro"/>
</dbReference>
<reference evidence="4" key="1">
    <citation type="submission" date="2015-11" db="EMBL/GenBank/DDBJ databases">
        <authorList>
            <consortium name="Cross-ministerial Strategic Innovation Promotion Program (SIP) consortium"/>
            <person name="Tomihama T."/>
            <person name="Ikenaga M."/>
            <person name="Sakai M."/>
            <person name="Okubo T."/>
            <person name="Ikeda S."/>
        </authorList>
    </citation>
    <scope>NUCLEOTIDE SEQUENCE [LARGE SCALE GENOMIC DNA]</scope>
    <source>
        <strain evidence="4">S58</strain>
    </source>
</reference>
<dbReference type="InterPro" id="IPR036397">
    <property type="entry name" value="RNaseH_sf"/>
</dbReference>
<reference evidence="4" key="3">
    <citation type="submission" date="2016-02" db="EMBL/GenBank/DDBJ databases">
        <title>Draft genome of pathogenic Streptomyces sp. in Japan.</title>
        <authorList>
            <person name="Tomihama T."/>
            <person name="Ikenaga M."/>
            <person name="Sakai M."/>
            <person name="Okubo T."/>
            <person name="Ikeda S."/>
        </authorList>
    </citation>
    <scope>NUCLEOTIDE SEQUENCE [LARGE SCALE GENOMIC DNA]</scope>
    <source>
        <strain evidence="4">S58</strain>
    </source>
</reference>
<name>A0A100JYY8_STRSC</name>
<dbReference type="SUPFAM" id="SSF53098">
    <property type="entry name" value="Ribonuclease H-like"/>
    <property type="match status" value="1"/>
</dbReference>
<sequence length="692" mass="76040">MAELAPRGVLRVGDRIRFEGHNQQVIGLEGTALRLLSDEGDTAVMAAGYVMAAADFEVLDRGPEAVPERVLPPFALVDALPPAAVEQARFWEQHVVEVLTGLPPDAAEGTSPRPEYDPAWRTLMEREAAKVAELAAGGQQMSKRTFLRMRQRYEAEGLWGLVDGRSRKPPAPVPGTGRTDERVVEAVTEALAGQTDLSTGDRKRLMLQAEQILAAKHGGEAVKLLPTRATFYRLVNSLAKNNESFGSATVRRQRALRPVGPFTPSMAARPGEIVQVDSTRLDVMAVLDDGVVARPELTIAVDVTTRTICAALLRPAGTKGVDAAVLLARILVPEPMRPGWSQTLAMSDSILPHQRLMAVDARLEKAAAKPVIVPDTIVIDHGKVFVSDTFSSACSLLGISLQLARPRTPTDKAIVERTFASINSLFCQYVAGYTGSDVTRRGSDPAAEAVWTLAQLQDFLDEWIICWQQRPHEGLRNPYMAGRTLSPNESYAIAVARAGYLPVALSAEDYIELLPAVWRAVNDYGIKVNYRTYDSPELNRLRRQPSGVTGKQDLWEVHYDPYDVSRVWVRRSDNRRWIEVPWTHLPMVRAPFADFTWRHARQLLADQGRDDTSETAVAQVLAKLLRRSGKPPAGSEQVLARTRAALEAPARPALPPARSADADDSENEGPEEAPVTPFGVFNPLEEEGKPLW</sequence>
<gene>
    <name evidence="3" type="ORF">SsS58_08705</name>
</gene>
<dbReference type="EMBL" id="BCMM01000097">
    <property type="protein sequence ID" value="GAQ68246.1"/>
    <property type="molecule type" value="Genomic_DNA"/>
</dbReference>